<evidence type="ECO:0000256" key="2">
    <source>
        <dbReference type="SAM" id="SignalP"/>
    </source>
</evidence>
<feature type="signal peptide" evidence="2">
    <location>
        <begin position="1"/>
        <end position="33"/>
    </location>
</feature>
<accession>A0ABT9NMI2</accession>
<dbReference type="EMBL" id="JAUSQM010000001">
    <property type="protein sequence ID" value="MDP9821634.1"/>
    <property type="molecule type" value="Genomic_DNA"/>
</dbReference>
<evidence type="ECO:0000256" key="1">
    <source>
        <dbReference type="SAM" id="MobiDB-lite"/>
    </source>
</evidence>
<keyword evidence="4" id="KW-1185">Reference proteome</keyword>
<name>A0ABT9NMI2_9ACTN</name>
<feature type="region of interest" description="Disordered" evidence="1">
    <location>
        <begin position="371"/>
        <end position="467"/>
    </location>
</feature>
<dbReference type="Gene3D" id="3.40.50.12090">
    <property type="match status" value="1"/>
</dbReference>
<keyword evidence="2" id="KW-0732">Signal</keyword>
<evidence type="ECO:0000313" key="4">
    <source>
        <dbReference type="Proteomes" id="UP001240447"/>
    </source>
</evidence>
<sequence>MSVKAVRARRWSVAGLVSALVLGVVSTAAPAAADPTPFERVGGSDRYDTSAQLAARLAARHGGGVNEIVLVSNDVDGLGAVTYAAAAQAPIVATPPNALPPGLTDLVARLGVNKVTIIGGPLAVSAHVEAGLGQLGLDTSRISGADRFQTNIAALYQAAFLRPPELPVFAGSANPDAANALPPGMAAVLAQAGASVVLTDDVLKLMGDAKREEVLRQMEEDQRALRRAADAVRQRALDGISEYIDMARVNREGTVEMRRAAVRDREPVPSPRPLPPPASGLTPDAGVAVAEHAREHYGIVPTGVTLVPSAPSGRLDAISGGLLAGASGHAALPVNRDGVPPAVGAYLARHAATIDSAVIVGGPAAVPPAVQESASEVIEKSRPAPAPAPAPEPTPTPTPAPVPPVPPRPTPPPLSVSPAEEETVVGVVPNGGDDRHVLSEEEPADPGSSVTPLEPGAPVTTSPDDDRTYTITGLVPGTAYVINLLRPEWFVGDGDTVRFVEMQELPRAPRVAPSGNGVEEVAGIVDLGGLPVLFGPDVPPTTWDFVAEAGEITFTIDGHGAGSVVPVVFMAGGAAVGALELDEYGQPIETYAMAGLTTYEFGGCARVRGVGDVHARC</sequence>
<comment type="caution">
    <text evidence="3">The sequence shown here is derived from an EMBL/GenBank/DDBJ whole genome shotgun (WGS) entry which is preliminary data.</text>
</comment>
<dbReference type="RefSeq" id="WP_306824961.1">
    <property type="nucleotide sequence ID" value="NZ_JAUSQM010000001.1"/>
</dbReference>
<dbReference type="InterPro" id="IPR007253">
    <property type="entry name" value="Cell_wall-bd_2"/>
</dbReference>
<organism evidence="3 4">
    <name type="scientific">Nocardioides massiliensis</name>
    <dbReference type="NCBI Taxonomy" id="1325935"/>
    <lineage>
        <taxon>Bacteria</taxon>
        <taxon>Bacillati</taxon>
        <taxon>Actinomycetota</taxon>
        <taxon>Actinomycetes</taxon>
        <taxon>Propionibacteriales</taxon>
        <taxon>Nocardioidaceae</taxon>
        <taxon>Nocardioides</taxon>
    </lineage>
</organism>
<evidence type="ECO:0000313" key="3">
    <source>
        <dbReference type="EMBL" id="MDP9821634.1"/>
    </source>
</evidence>
<feature type="compositionally biased region" description="Pro residues" evidence="1">
    <location>
        <begin position="384"/>
        <end position="415"/>
    </location>
</feature>
<evidence type="ECO:0008006" key="5">
    <source>
        <dbReference type="Google" id="ProtNLM"/>
    </source>
</evidence>
<proteinExistence type="predicted"/>
<reference evidence="3 4" key="1">
    <citation type="submission" date="2023-07" db="EMBL/GenBank/DDBJ databases">
        <title>Sequencing the genomes of 1000 actinobacteria strains.</title>
        <authorList>
            <person name="Klenk H.-P."/>
        </authorList>
    </citation>
    <scope>NUCLEOTIDE SEQUENCE [LARGE SCALE GENOMIC DNA]</scope>
    <source>
        <strain evidence="3 4">GD13</strain>
    </source>
</reference>
<dbReference type="Proteomes" id="UP001240447">
    <property type="component" value="Unassembled WGS sequence"/>
</dbReference>
<gene>
    <name evidence="3" type="ORF">J2S59_001443</name>
</gene>
<feature type="chain" id="PRO_5047335679" description="Cell wall-binding repeat-containing protein" evidence="2">
    <location>
        <begin position="34"/>
        <end position="617"/>
    </location>
</feature>
<dbReference type="Pfam" id="PF04122">
    <property type="entry name" value="CW_binding_2"/>
    <property type="match status" value="1"/>
</dbReference>
<protein>
    <recommendedName>
        <fullName evidence="5">Cell wall-binding repeat-containing protein</fullName>
    </recommendedName>
</protein>